<feature type="compositionally biased region" description="Acidic residues" evidence="10">
    <location>
        <begin position="145"/>
        <end position="156"/>
    </location>
</feature>
<evidence type="ECO:0000256" key="7">
    <source>
        <dbReference type="ARBA" id="ARBA00023157"/>
    </source>
</evidence>
<evidence type="ECO:0000256" key="2">
    <source>
        <dbReference type="ARBA" id="ARBA00004613"/>
    </source>
</evidence>
<feature type="compositionally biased region" description="Polar residues" evidence="10">
    <location>
        <begin position="125"/>
        <end position="138"/>
    </location>
</feature>
<evidence type="ECO:0000313" key="14">
    <source>
        <dbReference type="Proteomes" id="UP000214365"/>
    </source>
</evidence>
<feature type="compositionally biased region" description="Low complexity" evidence="10">
    <location>
        <begin position="94"/>
        <end position="108"/>
    </location>
</feature>
<dbReference type="GO" id="GO:0005576">
    <property type="term" value="C:extracellular region"/>
    <property type="evidence" value="ECO:0007669"/>
    <property type="project" value="UniProtKB-SubCell"/>
</dbReference>
<evidence type="ECO:0000256" key="9">
    <source>
        <dbReference type="PROSITE-ProRule" id="PRU01356"/>
    </source>
</evidence>
<dbReference type="RefSeq" id="XP_020120790.1">
    <property type="nucleotide sequence ID" value="XM_020266822.1"/>
</dbReference>
<feature type="disulfide bond" evidence="9">
    <location>
        <begin position="41"/>
        <end position="48"/>
    </location>
</feature>
<keyword evidence="9" id="KW-0349">Heme</keyword>
<feature type="binding site" description="axial binding residue" evidence="9">
    <location>
        <position position="45"/>
    </location>
    <ligand>
        <name>heme</name>
        <dbReference type="ChEBI" id="CHEBI:30413"/>
    </ligand>
    <ligandPart>
        <name>Fe</name>
        <dbReference type="ChEBI" id="CHEBI:18248"/>
    </ligandPart>
</feature>
<evidence type="ECO:0000256" key="10">
    <source>
        <dbReference type="SAM" id="MobiDB-lite"/>
    </source>
</evidence>
<feature type="region of interest" description="Disordered" evidence="10">
    <location>
        <begin position="89"/>
        <end position="189"/>
    </location>
</feature>
<evidence type="ECO:0000256" key="6">
    <source>
        <dbReference type="ARBA" id="ARBA00022729"/>
    </source>
</evidence>
<comment type="caution">
    <text evidence="9">Lacks conserved residue(s) required for the propagation of feature annotation.</text>
</comment>
<dbReference type="AlphaFoldDB" id="A0A1Q5Q9G8"/>
<evidence type="ECO:0000256" key="3">
    <source>
        <dbReference type="ARBA" id="ARBA00010031"/>
    </source>
</evidence>
<dbReference type="GO" id="GO:0046872">
    <property type="term" value="F:metal ion binding"/>
    <property type="evidence" value="ECO:0007669"/>
    <property type="project" value="UniProtKB-UniRule"/>
</dbReference>
<proteinExistence type="inferred from homology"/>
<keyword evidence="5" id="KW-0472">Membrane</keyword>
<dbReference type="PROSITE" id="PS52012">
    <property type="entry name" value="CFEM"/>
    <property type="match status" value="1"/>
</dbReference>
<keyword evidence="14" id="KW-1185">Reference proteome</keyword>
<name>A0A1Q5Q9G8_TALAT</name>
<evidence type="ECO:0000256" key="4">
    <source>
        <dbReference type="ARBA" id="ARBA00022525"/>
    </source>
</evidence>
<comment type="subcellular location">
    <subcellularLocation>
        <location evidence="1">Membrane</location>
        <topology evidence="1">Lipid-anchor</topology>
        <topology evidence="1">GPI-anchor</topology>
    </subcellularLocation>
    <subcellularLocation>
        <location evidence="2">Secreted</location>
    </subcellularLocation>
</comment>
<keyword evidence="9" id="KW-0408">Iron</keyword>
<feature type="signal peptide" evidence="11">
    <location>
        <begin position="1"/>
        <end position="16"/>
    </location>
</feature>
<keyword evidence="4" id="KW-0964">Secreted</keyword>
<evidence type="ECO:0000256" key="11">
    <source>
        <dbReference type="SAM" id="SignalP"/>
    </source>
</evidence>
<dbReference type="GeneID" id="31003782"/>
<evidence type="ECO:0000313" key="13">
    <source>
        <dbReference type="EMBL" id="OKL60669.1"/>
    </source>
</evidence>
<protein>
    <recommendedName>
        <fullName evidence="12">CFEM domain-containing protein</fullName>
    </recommendedName>
</protein>
<dbReference type="Pfam" id="PF05730">
    <property type="entry name" value="CFEM"/>
    <property type="match status" value="1"/>
</dbReference>
<dbReference type="InterPro" id="IPR008427">
    <property type="entry name" value="Extracellular_membr_CFEM_dom"/>
</dbReference>
<sequence length="264" mass="25867">MRSFITFVAFAAAATAATSPLVAREDAQACAMKTLLSSSACNTGDAACLCSDSARKSVMEEIKAACGAEQSEATDNLATEACRMQKVRRATMPSATAPEASGSSSSASERVNGAQDSSDGEGCTCANTGASKSTSNSPAAADNEAQGEDSETDTDTDASPSSHGSNSPSGSSTDTDNEAHSLAQSSRVHGAGVMATPATAAAGASSSAARHGALATPTSSFPAIPTPSGADPFAQFQGAGAQVVPSMTVVGGVLAGIVGAFVAL</sequence>
<evidence type="ECO:0000256" key="1">
    <source>
        <dbReference type="ARBA" id="ARBA00004589"/>
    </source>
</evidence>
<gene>
    <name evidence="13" type="ORF">UA08_04027</name>
</gene>
<keyword evidence="5" id="KW-0336">GPI-anchor</keyword>
<dbReference type="Proteomes" id="UP000214365">
    <property type="component" value="Unassembled WGS sequence"/>
</dbReference>
<keyword evidence="9" id="KW-0479">Metal-binding</keyword>
<feature type="chain" id="PRO_5013067099" description="CFEM domain-containing protein" evidence="11">
    <location>
        <begin position="17"/>
        <end position="264"/>
    </location>
</feature>
<dbReference type="GO" id="GO:0098552">
    <property type="term" value="C:side of membrane"/>
    <property type="evidence" value="ECO:0007669"/>
    <property type="project" value="UniProtKB-KW"/>
</dbReference>
<feature type="compositionally biased region" description="Low complexity" evidence="10">
    <location>
        <begin position="157"/>
        <end position="174"/>
    </location>
</feature>
<comment type="similarity">
    <text evidence="3">Belongs to the RBT5 family.</text>
</comment>
<dbReference type="EMBL" id="LFMY01000005">
    <property type="protein sequence ID" value="OKL60669.1"/>
    <property type="molecule type" value="Genomic_DNA"/>
</dbReference>
<dbReference type="OrthoDB" id="4226193at2759"/>
<accession>A0A1Q5Q9G8</accession>
<evidence type="ECO:0000259" key="12">
    <source>
        <dbReference type="PROSITE" id="PS52012"/>
    </source>
</evidence>
<evidence type="ECO:0000256" key="8">
    <source>
        <dbReference type="ARBA" id="ARBA00023288"/>
    </source>
</evidence>
<reference evidence="13 14" key="1">
    <citation type="submission" date="2015-06" db="EMBL/GenBank/DDBJ databases">
        <title>Talaromyces atroroseus IBT 11181 draft genome.</title>
        <authorList>
            <person name="Rasmussen K.B."/>
            <person name="Rasmussen S."/>
            <person name="Petersen B."/>
            <person name="Sicheritz-Ponten T."/>
            <person name="Mortensen U.H."/>
            <person name="Thrane U."/>
        </authorList>
    </citation>
    <scope>NUCLEOTIDE SEQUENCE [LARGE SCALE GENOMIC DNA]</scope>
    <source>
        <strain evidence="13 14">IBT 11181</strain>
    </source>
</reference>
<keyword evidence="8" id="KW-0449">Lipoprotein</keyword>
<evidence type="ECO:0000256" key="5">
    <source>
        <dbReference type="ARBA" id="ARBA00022622"/>
    </source>
</evidence>
<feature type="domain" description="CFEM" evidence="12">
    <location>
        <begin position="1"/>
        <end position="107"/>
    </location>
</feature>
<keyword evidence="5" id="KW-0325">Glycoprotein</keyword>
<keyword evidence="7 9" id="KW-1015">Disulfide bond</keyword>
<comment type="caution">
    <text evidence="13">The sequence shown here is derived from an EMBL/GenBank/DDBJ whole genome shotgun (WGS) entry which is preliminary data.</text>
</comment>
<organism evidence="13 14">
    <name type="scientific">Talaromyces atroroseus</name>
    <dbReference type="NCBI Taxonomy" id="1441469"/>
    <lineage>
        <taxon>Eukaryota</taxon>
        <taxon>Fungi</taxon>
        <taxon>Dikarya</taxon>
        <taxon>Ascomycota</taxon>
        <taxon>Pezizomycotina</taxon>
        <taxon>Eurotiomycetes</taxon>
        <taxon>Eurotiomycetidae</taxon>
        <taxon>Eurotiales</taxon>
        <taxon>Trichocomaceae</taxon>
        <taxon>Talaromyces</taxon>
        <taxon>Talaromyces sect. Trachyspermi</taxon>
    </lineage>
</organism>
<keyword evidence="6 11" id="KW-0732">Signal</keyword>